<dbReference type="InterPro" id="IPR051933">
    <property type="entry name" value="Resuscitation_pf_RpfB"/>
</dbReference>
<dbReference type="InterPro" id="IPR003646">
    <property type="entry name" value="SH3-like_bac-type"/>
</dbReference>
<dbReference type="InterPro" id="IPR010611">
    <property type="entry name" value="3D_dom"/>
</dbReference>
<dbReference type="Gene3D" id="2.40.40.10">
    <property type="entry name" value="RlpA-like domain"/>
    <property type="match status" value="1"/>
</dbReference>
<dbReference type="RefSeq" id="WP_166505699.1">
    <property type="nucleotide sequence ID" value="NZ_JAKNTL010000007.1"/>
</dbReference>
<dbReference type="Pfam" id="PF08239">
    <property type="entry name" value="SH3_3"/>
    <property type="match status" value="1"/>
</dbReference>
<evidence type="ECO:0000313" key="4">
    <source>
        <dbReference type="EMBL" id="CEI73384.1"/>
    </source>
</evidence>
<dbReference type="SMART" id="SM00287">
    <property type="entry name" value="SH3b"/>
    <property type="match status" value="1"/>
</dbReference>
<name>A0A2P2BVY6_9FIRM</name>
<dbReference type="GO" id="GO:0009254">
    <property type="term" value="P:peptidoglycan turnover"/>
    <property type="evidence" value="ECO:0007669"/>
    <property type="project" value="InterPro"/>
</dbReference>
<dbReference type="PANTHER" id="PTHR39160">
    <property type="entry name" value="CELL WALL-BINDING PROTEIN YOCH"/>
    <property type="match status" value="1"/>
</dbReference>
<evidence type="ECO:0000259" key="3">
    <source>
        <dbReference type="PROSITE" id="PS51781"/>
    </source>
</evidence>
<dbReference type="Gene3D" id="2.30.30.40">
    <property type="entry name" value="SH3 Domains"/>
    <property type="match status" value="1"/>
</dbReference>
<feature type="domain" description="SH3b" evidence="3">
    <location>
        <begin position="26"/>
        <end position="90"/>
    </location>
</feature>
<dbReference type="GO" id="GO:0004553">
    <property type="term" value="F:hydrolase activity, hydrolyzing O-glycosyl compounds"/>
    <property type="evidence" value="ECO:0007669"/>
    <property type="project" value="InterPro"/>
</dbReference>
<dbReference type="AlphaFoldDB" id="A0A2P2BVY6"/>
<dbReference type="EMBL" id="LN650648">
    <property type="protein sequence ID" value="CEI73384.1"/>
    <property type="molecule type" value="Genomic_DNA"/>
</dbReference>
<reference evidence="4 5" key="1">
    <citation type="submission" date="2014-09" db="EMBL/GenBank/DDBJ databases">
        <authorList>
            <person name="Hornung B.V."/>
        </authorList>
    </citation>
    <scope>NUCLEOTIDE SEQUENCE [LARGE SCALE GENOMIC DNA]</scope>
    <source>
        <strain evidence="4 5">FRIFI</strain>
    </source>
</reference>
<gene>
    <name evidence="4" type="ORF">FRIFI_1853</name>
</gene>
<dbReference type="PROSITE" id="PS51781">
    <property type="entry name" value="SH3B"/>
    <property type="match status" value="1"/>
</dbReference>
<feature type="chain" id="PRO_5015190056" evidence="2">
    <location>
        <begin position="27"/>
        <end position="195"/>
    </location>
</feature>
<dbReference type="CDD" id="cd14667">
    <property type="entry name" value="3D_containing_proteins"/>
    <property type="match status" value="1"/>
</dbReference>
<dbReference type="Pfam" id="PF06725">
    <property type="entry name" value="3D"/>
    <property type="match status" value="1"/>
</dbReference>
<dbReference type="SUPFAM" id="SSF50685">
    <property type="entry name" value="Barwin-like endoglucanases"/>
    <property type="match status" value="1"/>
</dbReference>
<evidence type="ECO:0000256" key="2">
    <source>
        <dbReference type="SAM" id="SignalP"/>
    </source>
</evidence>
<accession>A0A2P2BVY6</accession>
<dbReference type="InterPro" id="IPR036908">
    <property type="entry name" value="RlpA-like_sf"/>
</dbReference>
<dbReference type="KEGG" id="rhom:FRIFI_1853"/>
<dbReference type="Proteomes" id="UP000245695">
    <property type="component" value="Chromosome 1"/>
</dbReference>
<keyword evidence="5" id="KW-1185">Reference proteome</keyword>
<protein>
    <submittedName>
        <fullName evidence="4">SH3 domain protein</fullName>
    </submittedName>
</protein>
<dbReference type="GO" id="GO:0019867">
    <property type="term" value="C:outer membrane"/>
    <property type="evidence" value="ECO:0007669"/>
    <property type="project" value="InterPro"/>
</dbReference>
<organism evidence="4 5">
    <name type="scientific">Romboutsia hominis</name>
    <dbReference type="NCBI Taxonomy" id="1507512"/>
    <lineage>
        <taxon>Bacteria</taxon>
        <taxon>Bacillati</taxon>
        <taxon>Bacillota</taxon>
        <taxon>Clostridia</taxon>
        <taxon>Peptostreptococcales</taxon>
        <taxon>Peptostreptococcaceae</taxon>
        <taxon>Romboutsia</taxon>
    </lineage>
</organism>
<proteinExistence type="predicted"/>
<sequence>MKNKKIILGFLFSICIFALGMTNTFADTLGVVTTSRLNVRSGPSTKYRVVDKVVRNEKVTILQNSNGWYKVKLHDGKIGWSSTRYIKANQNQSNNNQNNNSSTGTTSKKMNVVATAYTGYGITSTGQKPVWGTIAVDPKVIPYGTKVYIPYFNKTFIANNCGGAIKGNKIDIYMNSKSECYNWGRRTIEIQILGK</sequence>
<keyword evidence="1 2" id="KW-0732">Signal</keyword>
<feature type="signal peptide" evidence="2">
    <location>
        <begin position="1"/>
        <end position="26"/>
    </location>
</feature>
<evidence type="ECO:0000256" key="1">
    <source>
        <dbReference type="ARBA" id="ARBA00022729"/>
    </source>
</evidence>
<dbReference type="InterPro" id="IPR059180">
    <property type="entry name" value="3D_YorM"/>
</dbReference>
<dbReference type="PANTHER" id="PTHR39160:SF4">
    <property type="entry name" value="RESUSCITATION-PROMOTING FACTOR RPFB"/>
    <property type="match status" value="1"/>
</dbReference>
<evidence type="ECO:0000313" key="5">
    <source>
        <dbReference type="Proteomes" id="UP000245695"/>
    </source>
</evidence>